<name>A0ABP7JIB4_9PSEU</name>
<evidence type="ECO:0000313" key="1">
    <source>
        <dbReference type="EMBL" id="GAA3845730.1"/>
    </source>
</evidence>
<evidence type="ECO:0000313" key="2">
    <source>
        <dbReference type="Proteomes" id="UP001501624"/>
    </source>
</evidence>
<dbReference type="Gene3D" id="3.30.540.10">
    <property type="entry name" value="Fructose-1,6-Bisphosphatase, subunit A, domain 1"/>
    <property type="match status" value="1"/>
</dbReference>
<reference evidence="2" key="1">
    <citation type="journal article" date="2019" name="Int. J. Syst. Evol. Microbiol.">
        <title>The Global Catalogue of Microorganisms (GCM) 10K type strain sequencing project: providing services to taxonomists for standard genome sequencing and annotation.</title>
        <authorList>
            <consortium name="The Broad Institute Genomics Platform"/>
            <consortium name="The Broad Institute Genome Sequencing Center for Infectious Disease"/>
            <person name="Wu L."/>
            <person name="Ma J."/>
        </authorList>
    </citation>
    <scope>NUCLEOTIDE SEQUENCE [LARGE SCALE GENOMIC DNA]</scope>
    <source>
        <strain evidence="2">JCM 17017</strain>
    </source>
</reference>
<dbReference type="PRINTS" id="PR00377">
    <property type="entry name" value="IMPHPHTASES"/>
</dbReference>
<dbReference type="PANTHER" id="PTHR20854">
    <property type="entry name" value="INOSITOL MONOPHOSPHATASE"/>
    <property type="match status" value="1"/>
</dbReference>
<dbReference type="Gene3D" id="3.40.190.80">
    <property type="match status" value="1"/>
</dbReference>
<comment type="caution">
    <text evidence="1">The sequence shown here is derived from an EMBL/GenBank/DDBJ whole genome shotgun (WGS) entry which is preliminary data.</text>
</comment>
<proteinExistence type="predicted"/>
<gene>
    <name evidence="1" type="ORF">GCM10022380_74810</name>
</gene>
<dbReference type="Proteomes" id="UP001501624">
    <property type="component" value="Unassembled WGS sequence"/>
</dbReference>
<dbReference type="PANTHER" id="PTHR20854:SF4">
    <property type="entry name" value="INOSITOL-1-MONOPHOSPHATASE-RELATED"/>
    <property type="match status" value="1"/>
</dbReference>
<dbReference type="Pfam" id="PF00459">
    <property type="entry name" value="Inositol_P"/>
    <property type="match status" value="1"/>
</dbReference>
<dbReference type="CDD" id="cd01637">
    <property type="entry name" value="IMPase_like"/>
    <property type="match status" value="1"/>
</dbReference>
<protein>
    <recommendedName>
        <fullName evidence="3">Myo-inositol-1(Or 4)-monophosphatase</fullName>
    </recommendedName>
</protein>
<accession>A0ABP7JIB4</accession>
<dbReference type="SUPFAM" id="SSF56655">
    <property type="entry name" value="Carbohydrate phosphatase"/>
    <property type="match status" value="1"/>
</dbReference>
<dbReference type="EMBL" id="BAABCM010000015">
    <property type="protein sequence ID" value="GAA3845730.1"/>
    <property type="molecule type" value="Genomic_DNA"/>
</dbReference>
<dbReference type="InterPro" id="IPR000760">
    <property type="entry name" value="Inositol_monophosphatase-like"/>
</dbReference>
<keyword evidence="2" id="KW-1185">Reference proteome</keyword>
<organism evidence="1 2">
    <name type="scientific">Amycolatopsis tucumanensis</name>
    <dbReference type="NCBI Taxonomy" id="401106"/>
    <lineage>
        <taxon>Bacteria</taxon>
        <taxon>Bacillati</taxon>
        <taxon>Actinomycetota</taxon>
        <taxon>Actinomycetes</taxon>
        <taxon>Pseudonocardiales</taxon>
        <taxon>Pseudonocardiaceae</taxon>
        <taxon>Amycolatopsis</taxon>
    </lineage>
</organism>
<evidence type="ECO:0008006" key="3">
    <source>
        <dbReference type="Google" id="ProtNLM"/>
    </source>
</evidence>
<sequence length="210" mass="21431">MPGIPWADEFGTGLSAGTTSWVVDIADGAVQYLRGLPYWCVSITLVRHREPVATVLHHPVRGETYRAERGRGATLDGRPVTPSAQTDLAAALVTTSQPPFPGAEAAALAGRSLGDVLPAVGAVRNLGPTSWQVAEVASGRIDAFWEFGHDDANLAGAALVASEAGATVTDTGGAGWRPGAPSFLAAAPALHAGLRRLLAGQPASASSHVG</sequence>